<dbReference type="SUPFAM" id="SSF51445">
    <property type="entry name" value="(Trans)glycosidases"/>
    <property type="match status" value="1"/>
</dbReference>
<dbReference type="InterPro" id="IPR017853">
    <property type="entry name" value="GH"/>
</dbReference>
<feature type="domain" description="Glycoside hydrolase family 3 N-terminal" evidence="8">
    <location>
        <begin position="43"/>
        <end position="359"/>
    </location>
</feature>
<dbReference type="InterPro" id="IPR001466">
    <property type="entry name" value="Beta-lactam-related"/>
</dbReference>
<keyword evidence="4 9" id="KW-0378">Hydrolase</keyword>
<dbReference type="InterPro" id="IPR036881">
    <property type="entry name" value="Glyco_hydro_3_C_sf"/>
</dbReference>
<dbReference type="InterPro" id="IPR001764">
    <property type="entry name" value="Glyco_hydro_3_N"/>
</dbReference>
<comment type="similarity">
    <text evidence="2">Belongs to the glycosyl hydrolase 3 family.</text>
</comment>
<dbReference type="EMBL" id="SDHZ01000003">
    <property type="protein sequence ID" value="RXK81914.1"/>
    <property type="molecule type" value="Genomic_DNA"/>
</dbReference>
<reference evidence="9 10" key="1">
    <citation type="submission" date="2019-01" db="EMBL/GenBank/DDBJ databases">
        <title>Filimonas sp. strain TTM-71.</title>
        <authorList>
            <person name="Chen W.-M."/>
        </authorList>
    </citation>
    <scope>NUCLEOTIDE SEQUENCE [LARGE SCALE GENOMIC DNA]</scope>
    <source>
        <strain evidence="9 10">TTM-71</strain>
    </source>
</reference>
<evidence type="ECO:0000256" key="2">
    <source>
        <dbReference type="ARBA" id="ARBA00005336"/>
    </source>
</evidence>
<keyword evidence="5" id="KW-0326">Glycosidase</keyword>
<dbReference type="Gene3D" id="3.40.710.10">
    <property type="entry name" value="DD-peptidase/beta-lactamase superfamily"/>
    <property type="match status" value="1"/>
</dbReference>
<dbReference type="Proteomes" id="UP000290545">
    <property type="component" value="Unassembled WGS sequence"/>
</dbReference>
<evidence type="ECO:0000256" key="6">
    <source>
        <dbReference type="SAM" id="MobiDB-lite"/>
    </source>
</evidence>
<comment type="catalytic activity">
    <reaction evidence="1">
        <text>Hydrolysis of terminal non-reducing N-acetyl-D-hexosamine residues in N-acetyl-beta-D-hexosaminides.</text>
        <dbReference type="EC" id="3.2.1.52"/>
    </reaction>
</comment>
<dbReference type="GO" id="GO:0009254">
    <property type="term" value="P:peptidoglycan turnover"/>
    <property type="evidence" value="ECO:0007669"/>
    <property type="project" value="TreeGrafter"/>
</dbReference>
<dbReference type="InterPro" id="IPR050226">
    <property type="entry name" value="NagZ_Beta-hexosaminidase"/>
</dbReference>
<dbReference type="PANTHER" id="PTHR30480">
    <property type="entry name" value="BETA-HEXOSAMINIDASE-RELATED"/>
    <property type="match status" value="1"/>
</dbReference>
<dbReference type="PRINTS" id="PR00133">
    <property type="entry name" value="GLHYDRLASE3"/>
</dbReference>
<dbReference type="AlphaFoldDB" id="A0A4Q1D2A2"/>
<evidence type="ECO:0000256" key="1">
    <source>
        <dbReference type="ARBA" id="ARBA00001231"/>
    </source>
</evidence>
<dbReference type="PANTHER" id="PTHR30480:SF13">
    <property type="entry name" value="BETA-HEXOSAMINIDASE"/>
    <property type="match status" value="1"/>
</dbReference>
<comment type="caution">
    <text evidence="9">The sequence shown here is derived from an EMBL/GenBank/DDBJ whole genome shotgun (WGS) entry which is preliminary data.</text>
</comment>
<evidence type="ECO:0000259" key="7">
    <source>
        <dbReference type="Pfam" id="PF00144"/>
    </source>
</evidence>
<name>A0A4Q1D2A2_9BACT</name>
<evidence type="ECO:0000256" key="3">
    <source>
        <dbReference type="ARBA" id="ARBA00012663"/>
    </source>
</evidence>
<evidence type="ECO:0000313" key="9">
    <source>
        <dbReference type="EMBL" id="RXK81914.1"/>
    </source>
</evidence>
<dbReference type="OrthoDB" id="9805821at2"/>
<evidence type="ECO:0000256" key="5">
    <source>
        <dbReference type="ARBA" id="ARBA00023295"/>
    </source>
</evidence>
<dbReference type="GO" id="GO:0005975">
    <property type="term" value="P:carbohydrate metabolic process"/>
    <property type="evidence" value="ECO:0007669"/>
    <property type="project" value="InterPro"/>
</dbReference>
<dbReference type="RefSeq" id="WP_129005311.1">
    <property type="nucleotide sequence ID" value="NZ_SDHZ01000003.1"/>
</dbReference>
<evidence type="ECO:0000259" key="8">
    <source>
        <dbReference type="Pfam" id="PF00933"/>
    </source>
</evidence>
<protein>
    <recommendedName>
        <fullName evidence="3">beta-N-acetylhexosaminidase</fullName>
        <ecNumber evidence="3">3.2.1.52</ecNumber>
    </recommendedName>
</protein>
<organism evidence="9 10">
    <name type="scientific">Filimonas effusa</name>
    <dbReference type="NCBI Taxonomy" id="2508721"/>
    <lineage>
        <taxon>Bacteria</taxon>
        <taxon>Pseudomonadati</taxon>
        <taxon>Bacteroidota</taxon>
        <taxon>Chitinophagia</taxon>
        <taxon>Chitinophagales</taxon>
        <taxon>Chitinophagaceae</taxon>
        <taxon>Filimonas</taxon>
    </lineage>
</organism>
<dbReference type="Gene3D" id="3.40.50.1700">
    <property type="entry name" value="Glycoside hydrolase family 3 C-terminal domain"/>
    <property type="match status" value="1"/>
</dbReference>
<sequence>MKYLVLPLLVFSAIRGYSQQFLQASPAATRWVDSTFKTLSRSEKIAQLMVLRVSTRNGPNSVAFYDDRIATEIKKYNIGALCLFQGNPVKQAEVVNRLQALAPVPLMVCIDGETGVGMRFDSIVKFPDQLTLGAMQNPDLVYRVGKAIAGQCKLAGIQVNYAPVVDINNNPNNPVINFRSFGEDKYKVALFGTQITKGMQDGGIMACGKHFPGHGDVAVDSHLDLPVINKSRAQLDSLELYPFRRLISEGVGSMMVAHLYIPSIDNTPNRATSLSEKNVTGLLRNELQFKGITFTDAIEMQGVAKYFPSGEASVQSLIAGNDMLCLPSDVGGTIKKVKKAIRRGRLSKAALNEKVRKVLLAKYNLGLDTLKAIETNNITARLNAAVPALKKEVYENAITLLRNNNKSLLPLATGKKTAFVGIGIEKANAFASRLQQVYQADCFFLGYKADAAAATAILEKVKVGYDAVIVGVHQYTKYPANNFGISAVAAGLLQQLQMQEHTIHFVFGNPYAIRNNCSAGNLVACYEDDSLMHETATALLRGTLPARGTLPVTVCEGLSYGAGIIGSGEAVAATGSGPAAGNATTGLPSVIDVRTLNKIDAVAAEAIAKGATPGCVVLVAKDGKVVFNKAYGHMNYDGAEPVTTATVYDLASVTKISATTVSIMKLYEEGKIDLKKKLGDYLSWTRGSDKAGLTLEDVLLHQAGLVSWIPFYRETIDTATGKPKPGFYTSRADASHSVEVADHMYMRNSWRDTLYQRILQSKLGTPGKYVYSDNDFIFLGKIVEQVSGLPLDEYARIHFYEPLQMATTTFKPLEHMNIAAIAPTEKEKYFRLQLLRGHVHDPGAAMFGGVAGHAGLFSNAGDLAKLYLMLLNGGELNGKRLLKKETIGLFTAYHSDSSRRGLGFDKPEKDNASRKEPYPTLSASPSTFGHTGFTGTCVWADPQEHLLYIFLSNRVCPEGGSNGKLGQLNVRPAIHEIIYSALHHM</sequence>
<feature type="region of interest" description="Disordered" evidence="6">
    <location>
        <begin position="901"/>
        <end position="922"/>
    </location>
</feature>
<dbReference type="Pfam" id="PF00144">
    <property type="entry name" value="Beta-lactamase"/>
    <property type="match status" value="1"/>
</dbReference>
<keyword evidence="10" id="KW-1185">Reference proteome</keyword>
<feature type="compositionally biased region" description="Basic and acidic residues" evidence="6">
    <location>
        <begin position="901"/>
        <end position="917"/>
    </location>
</feature>
<evidence type="ECO:0000313" key="10">
    <source>
        <dbReference type="Proteomes" id="UP000290545"/>
    </source>
</evidence>
<dbReference type="InterPro" id="IPR036962">
    <property type="entry name" value="Glyco_hydro_3_N_sf"/>
</dbReference>
<dbReference type="InterPro" id="IPR012338">
    <property type="entry name" value="Beta-lactam/transpept-like"/>
</dbReference>
<evidence type="ECO:0000256" key="4">
    <source>
        <dbReference type="ARBA" id="ARBA00022801"/>
    </source>
</evidence>
<accession>A0A4Q1D2A2</accession>
<dbReference type="Gene3D" id="3.20.20.300">
    <property type="entry name" value="Glycoside hydrolase, family 3, N-terminal domain"/>
    <property type="match status" value="1"/>
</dbReference>
<dbReference type="EC" id="3.2.1.52" evidence="3"/>
<proteinExistence type="inferred from homology"/>
<dbReference type="Pfam" id="PF00933">
    <property type="entry name" value="Glyco_hydro_3"/>
    <property type="match status" value="1"/>
</dbReference>
<gene>
    <name evidence="9" type="ORF">ESB13_19220</name>
</gene>
<dbReference type="GO" id="GO:0004563">
    <property type="term" value="F:beta-N-acetylhexosaminidase activity"/>
    <property type="evidence" value="ECO:0007669"/>
    <property type="project" value="UniProtKB-EC"/>
</dbReference>
<feature type="domain" description="Beta-lactamase-related" evidence="7">
    <location>
        <begin position="600"/>
        <end position="957"/>
    </location>
</feature>
<dbReference type="SUPFAM" id="SSF56601">
    <property type="entry name" value="beta-lactamase/transpeptidase-like"/>
    <property type="match status" value="1"/>
</dbReference>